<feature type="compositionally biased region" description="Polar residues" evidence="1">
    <location>
        <begin position="48"/>
        <end position="58"/>
    </location>
</feature>
<evidence type="ECO:0000256" key="1">
    <source>
        <dbReference type="SAM" id="MobiDB-lite"/>
    </source>
</evidence>
<accession>A0ABR2R190</accession>
<reference evidence="2 3" key="1">
    <citation type="journal article" date="2024" name="G3 (Bethesda)">
        <title>Genome assembly of Hibiscus sabdariffa L. provides insights into metabolisms of medicinal natural products.</title>
        <authorList>
            <person name="Kim T."/>
        </authorList>
    </citation>
    <scope>NUCLEOTIDE SEQUENCE [LARGE SCALE GENOMIC DNA]</scope>
    <source>
        <strain evidence="2">TK-2024</strain>
        <tissue evidence="2">Old leaves</tissue>
    </source>
</reference>
<dbReference type="Proteomes" id="UP001396334">
    <property type="component" value="Unassembled WGS sequence"/>
</dbReference>
<protein>
    <submittedName>
        <fullName evidence="2">Uncharacterized protein</fullName>
    </submittedName>
</protein>
<name>A0ABR2R190_9ROSI</name>
<dbReference type="EMBL" id="JBBPBN010000028">
    <property type="protein sequence ID" value="KAK9006704.1"/>
    <property type="molecule type" value="Genomic_DNA"/>
</dbReference>
<comment type="caution">
    <text evidence="2">The sequence shown here is derived from an EMBL/GenBank/DDBJ whole genome shotgun (WGS) entry which is preliminary data.</text>
</comment>
<sequence length="86" mass="9582">MERSGDVITSQQSNQDFYRIMENYDVSMGVEFEDIPISHAECMKRPRVQSSNPSTLNRLPTDMVTEGPNTNASSSASLAKQATREP</sequence>
<organism evidence="2 3">
    <name type="scientific">Hibiscus sabdariffa</name>
    <name type="common">roselle</name>
    <dbReference type="NCBI Taxonomy" id="183260"/>
    <lineage>
        <taxon>Eukaryota</taxon>
        <taxon>Viridiplantae</taxon>
        <taxon>Streptophyta</taxon>
        <taxon>Embryophyta</taxon>
        <taxon>Tracheophyta</taxon>
        <taxon>Spermatophyta</taxon>
        <taxon>Magnoliopsida</taxon>
        <taxon>eudicotyledons</taxon>
        <taxon>Gunneridae</taxon>
        <taxon>Pentapetalae</taxon>
        <taxon>rosids</taxon>
        <taxon>malvids</taxon>
        <taxon>Malvales</taxon>
        <taxon>Malvaceae</taxon>
        <taxon>Malvoideae</taxon>
        <taxon>Hibiscus</taxon>
    </lineage>
</organism>
<keyword evidence="3" id="KW-1185">Reference proteome</keyword>
<gene>
    <name evidence="2" type="ORF">V6N11_019038</name>
</gene>
<feature type="compositionally biased region" description="Polar residues" evidence="1">
    <location>
        <begin position="67"/>
        <end position="80"/>
    </location>
</feature>
<proteinExistence type="predicted"/>
<evidence type="ECO:0000313" key="2">
    <source>
        <dbReference type="EMBL" id="KAK9006704.1"/>
    </source>
</evidence>
<evidence type="ECO:0000313" key="3">
    <source>
        <dbReference type="Proteomes" id="UP001396334"/>
    </source>
</evidence>
<feature type="region of interest" description="Disordered" evidence="1">
    <location>
        <begin position="45"/>
        <end position="86"/>
    </location>
</feature>